<dbReference type="PROSITE" id="PS51112">
    <property type="entry name" value="AMMECR1"/>
    <property type="match status" value="1"/>
</dbReference>
<gene>
    <name evidence="3" type="ORF">S06H3_13520</name>
</gene>
<comment type="similarity">
    <text evidence="1">Belongs to the MEMO1 family.</text>
</comment>
<dbReference type="CDD" id="cd07361">
    <property type="entry name" value="MEMO_like"/>
    <property type="match status" value="1"/>
</dbReference>
<dbReference type="InterPro" id="IPR036071">
    <property type="entry name" value="AMMECR1_dom_sf"/>
</dbReference>
<dbReference type="NCBIfam" id="TIGR04335">
    <property type="entry name" value="AmmeMemoSam_A"/>
    <property type="match status" value="1"/>
</dbReference>
<dbReference type="NCBIfam" id="TIGR04336">
    <property type="entry name" value="AmmeMemoSam_B"/>
    <property type="match status" value="1"/>
</dbReference>
<dbReference type="Gene3D" id="3.40.830.10">
    <property type="entry name" value="LigB-like"/>
    <property type="match status" value="1"/>
</dbReference>
<dbReference type="InterPro" id="IPR023473">
    <property type="entry name" value="AMMECR1"/>
</dbReference>
<sequence>GQVAAYGFAQLEDVYSTVVLLGPTHQAYFQGAVIDESDFWQTPLGRVSLDKNLARRIVESDPQISFSSQPHQREHCLEVEVPFLQRTLSKFSLIPILLGQVEKGFLEKLADVLAGNITSDTLVIVSTDLSHYPQDEIANKVDKVTIESILSGDVENFKATISAQLREGYPNLDTCACGQSAVEVGMRLAKKLGIEDARLLKYANSGDVTGDKSRVVGYAAIGYFEKSKVKSQKKLLEIARRTLESYLKDGKVPDFEVVEPKLLEPHGAFVTLRKNGQLRGCIGEFEAKEPLWKVVRRMSTEAATRDPRFSPVRLIELSEIKIEISVLSPLKKIDDPDKIKLGVHGVMIKKGLRKGVFLSQVADETGWDKETFMGQLCTQKAGLSWDCWKKGDVDIFVFTVQVFEEESE</sequence>
<dbReference type="PANTHER" id="PTHR11060:SF0">
    <property type="entry name" value="PROTEIN MEMO1"/>
    <property type="match status" value="1"/>
</dbReference>
<dbReference type="PANTHER" id="PTHR11060">
    <property type="entry name" value="PROTEIN MEMO1"/>
    <property type="match status" value="1"/>
</dbReference>
<feature type="domain" description="AMMECR1" evidence="2">
    <location>
        <begin position="230"/>
        <end position="408"/>
    </location>
</feature>
<reference evidence="3" key="1">
    <citation type="journal article" date="2014" name="Front. Microbiol.">
        <title>High frequency of phylogenetically diverse reductive dehalogenase-homologous genes in deep subseafloor sedimentary metagenomes.</title>
        <authorList>
            <person name="Kawai M."/>
            <person name="Futagami T."/>
            <person name="Toyoda A."/>
            <person name="Takaki Y."/>
            <person name="Nishi S."/>
            <person name="Hori S."/>
            <person name="Arai W."/>
            <person name="Tsubouchi T."/>
            <person name="Morono Y."/>
            <person name="Uchiyama I."/>
            <person name="Ito T."/>
            <person name="Fujiyama A."/>
            <person name="Inagaki F."/>
            <person name="Takami H."/>
        </authorList>
    </citation>
    <scope>NUCLEOTIDE SEQUENCE</scope>
    <source>
        <strain evidence="3">Expedition CK06-06</strain>
    </source>
</reference>
<dbReference type="EMBL" id="BARV01006604">
    <property type="protein sequence ID" value="GAI15045.1"/>
    <property type="molecule type" value="Genomic_DNA"/>
</dbReference>
<name>X1MK17_9ZZZZ</name>
<evidence type="ECO:0000313" key="3">
    <source>
        <dbReference type="EMBL" id="GAI15045.1"/>
    </source>
</evidence>
<dbReference type="NCBIfam" id="TIGR00296">
    <property type="entry name" value="TIGR00296 family protein"/>
    <property type="match status" value="1"/>
</dbReference>
<evidence type="ECO:0000256" key="1">
    <source>
        <dbReference type="ARBA" id="ARBA00006315"/>
    </source>
</evidence>
<dbReference type="Pfam" id="PF01871">
    <property type="entry name" value="AMMECR1"/>
    <property type="match status" value="1"/>
</dbReference>
<comment type="caution">
    <text evidence="3">The sequence shown here is derived from an EMBL/GenBank/DDBJ whole genome shotgun (WGS) entry which is preliminary data.</text>
</comment>
<dbReference type="Pfam" id="PF01875">
    <property type="entry name" value="Memo"/>
    <property type="match status" value="1"/>
</dbReference>
<dbReference type="Gene3D" id="3.30.700.20">
    <property type="entry name" value="Hypothetical protein ph0010, domain 1"/>
    <property type="match status" value="1"/>
</dbReference>
<proteinExistence type="inferred from homology"/>
<dbReference type="InterPro" id="IPR002733">
    <property type="entry name" value="AMMECR1_domain"/>
</dbReference>
<feature type="non-terminal residue" evidence="3">
    <location>
        <position position="1"/>
    </location>
</feature>
<dbReference type="Gene3D" id="3.30.1490.150">
    <property type="entry name" value="Hypothetical protein ph0010, domain 2"/>
    <property type="match status" value="1"/>
</dbReference>
<dbReference type="AlphaFoldDB" id="X1MK17"/>
<dbReference type="InterPro" id="IPR002737">
    <property type="entry name" value="MEMO1_fam"/>
</dbReference>
<organism evidence="3">
    <name type="scientific">marine sediment metagenome</name>
    <dbReference type="NCBI Taxonomy" id="412755"/>
    <lineage>
        <taxon>unclassified sequences</taxon>
        <taxon>metagenomes</taxon>
        <taxon>ecological metagenomes</taxon>
    </lineage>
</organism>
<dbReference type="InterPro" id="IPR027485">
    <property type="entry name" value="AMMECR1_N"/>
</dbReference>
<protein>
    <recommendedName>
        <fullName evidence="2">AMMECR1 domain-containing protein</fullName>
    </recommendedName>
</protein>
<dbReference type="InterPro" id="IPR027623">
    <property type="entry name" value="AmmeMemoSam_A"/>
</dbReference>
<evidence type="ECO:0000259" key="2">
    <source>
        <dbReference type="PROSITE" id="PS51112"/>
    </source>
</evidence>
<dbReference type="SUPFAM" id="SSF143447">
    <property type="entry name" value="AMMECR1-like"/>
    <property type="match status" value="1"/>
</dbReference>
<accession>X1MK17</accession>